<geneLocation type="plasmid" evidence="3">
    <name>pmsr2d</name>
</geneLocation>
<dbReference type="Proteomes" id="UP001171299">
    <property type="component" value="Unassembled WGS sequence"/>
</dbReference>
<reference evidence="2" key="2">
    <citation type="journal article" date="2020" name="Environ. Microbiol.">
        <title>The extreme plant-growth-promoting properties of Pantoea phytobeneficialis MSR2 revealed by functional and genomic analysis.</title>
        <authorList>
            <person name="Nascimento F.X."/>
            <person name="Hernandez A.G."/>
            <person name="Glick B.R."/>
            <person name="Rossi M.J."/>
        </authorList>
    </citation>
    <scope>NUCLEOTIDE SEQUENCE</scope>
    <source>
        <strain evidence="2">MSR2</strain>
    </source>
</reference>
<gene>
    <name evidence="2" type="ORF">CTZ24_26575</name>
    <name evidence="1" type="ORF">Q3404_24190</name>
</gene>
<dbReference type="KEGG" id="ppho:CTZ24_26575"/>
<evidence type="ECO:0000313" key="1">
    <source>
        <dbReference type="EMBL" id="MDO6409681.1"/>
    </source>
</evidence>
<accession>A0AAP9HBH9</accession>
<dbReference type="InterPro" id="IPR052552">
    <property type="entry name" value="YeaO-like"/>
</dbReference>
<reference evidence="3" key="1">
    <citation type="submission" date="2017-11" db="EMBL/GenBank/DDBJ databases">
        <title>Genome sequence of Pantoea sp. MSR2.</title>
        <authorList>
            <person name="Nascimento F.X."/>
        </authorList>
    </citation>
    <scope>NUCLEOTIDE SEQUENCE [LARGE SCALE GENOMIC DNA]</scope>
    <source>
        <strain evidence="3">MSR2</strain>
        <plasmid evidence="3">pmsr2d</plasmid>
    </source>
</reference>
<reference evidence="1" key="3">
    <citation type="submission" date="2023-07" db="EMBL/GenBank/DDBJ databases">
        <title>The extreme plant-growth-promoting properties of Pantoea phytobeneficialis PF55 revealed by functional and genomic analysis.</title>
        <authorList>
            <person name="Nascimento F.X."/>
            <person name="Marcio R.J."/>
        </authorList>
    </citation>
    <scope>NUCLEOTIDE SEQUENCE</scope>
    <source>
        <strain evidence="1">PF55</strain>
    </source>
</reference>
<proteinExistence type="predicted"/>
<evidence type="ECO:0000313" key="3">
    <source>
        <dbReference type="Proteomes" id="UP000424872"/>
    </source>
</evidence>
<evidence type="ECO:0000313" key="2">
    <source>
        <dbReference type="EMBL" id="QGR10024.1"/>
    </source>
</evidence>
<dbReference type="PANTHER" id="PTHR36849:SF1">
    <property type="entry name" value="CYTOPLASMIC PROTEIN"/>
    <property type="match status" value="1"/>
</dbReference>
<name>A0AAP9HBH9_9GAMM</name>
<keyword evidence="2" id="KW-0614">Plasmid</keyword>
<dbReference type="Proteomes" id="UP000424872">
    <property type="component" value="Plasmid pMSR2D"/>
</dbReference>
<dbReference type="EMBL" id="JAUOOM010000034">
    <property type="protein sequence ID" value="MDO6409681.1"/>
    <property type="molecule type" value="Genomic_DNA"/>
</dbReference>
<organism evidence="2 3">
    <name type="scientific">Pantoea phytobeneficialis</name>
    <dbReference type="NCBI Taxonomy" id="2052056"/>
    <lineage>
        <taxon>Bacteria</taxon>
        <taxon>Pseudomonadati</taxon>
        <taxon>Pseudomonadota</taxon>
        <taxon>Gammaproteobacteria</taxon>
        <taxon>Enterobacterales</taxon>
        <taxon>Erwiniaceae</taxon>
        <taxon>Pantoea</taxon>
    </lineage>
</organism>
<dbReference type="PANTHER" id="PTHR36849">
    <property type="entry name" value="CYTOPLASMIC PROTEIN-RELATED"/>
    <property type="match status" value="1"/>
</dbReference>
<keyword evidence="4" id="KW-1185">Reference proteome</keyword>
<dbReference type="AlphaFoldDB" id="A0AAP9HBH9"/>
<dbReference type="EMBL" id="CP024640">
    <property type="protein sequence ID" value="QGR10024.1"/>
    <property type="molecule type" value="Genomic_DNA"/>
</dbReference>
<dbReference type="Pfam" id="PF22752">
    <property type="entry name" value="DUF488-N3i"/>
    <property type="match status" value="1"/>
</dbReference>
<evidence type="ECO:0000313" key="4">
    <source>
        <dbReference type="Proteomes" id="UP001171299"/>
    </source>
</evidence>
<sequence length="112" mass="12865">MIHCKRVYEPASSEDGYRVLVDRLWPRGMKKTDLQYDEWNKTLAPSTELRKAFHADFIDFTAFREAYLQELAGHAPEGRQLVAKGNVTLLYATKNTTQNHAEVLAGWLRSLP</sequence>
<geneLocation type="plasmid" evidence="2">
    <name>pMSR2D</name>
</geneLocation>
<protein>
    <submittedName>
        <fullName evidence="1">DUF488 domain-containing protein</fullName>
    </submittedName>
    <submittedName>
        <fullName evidence="2">MarR family transcriptional regulator</fullName>
    </submittedName>
</protein>
<dbReference type="RefSeq" id="WP_208727202.1">
    <property type="nucleotide sequence ID" value="NZ_CP024640.1"/>
</dbReference>